<comment type="caution">
    <text evidence="2">The sequence shown here is derived from an EMBL/GenBank/DDBJ whole genome shotgun (WGS) entry which is preliminary data.</text>
</comment>
<dbReference type="Gene3D" id="2.40.160.170">
    <property type="match status" value="1"/>
</dbReference>
<keyword evidence="3" id="KW-1185">Reference proteome</keyword>
<evidence type="ECO:0000313" key="3">
    <source>
        <dbReference type="Proteomes" id="UP001180536"/>
    </source>
</evidence>
<accession>A0ABU1ZBG4</accession>
<evidence type="ECO:0000256" key="1">
    <source>
        <dbReference type="SAM" id="SignalP"/>
    </source>
</evidence>
<protein>
    <recommendedName>
        <fullName evidence="4">Outer membrane protein beta-barrel domain-containing protein</fullName>
    </recommendedName>
</protein>
<dbReference type="EMBL" id="JAVDXQ010000004">
    <property type="protein sequence ID" value="MDR7297959.1"/>
    <property type="molecule type" value="Genomic_DNA"/>
</dbReference>
<feature type="chain" id="PRO_5045842971" description="Outer membrane protein beta-barrel domain-containing protein" evidence="1">
    <location>
        <begin position="23"/>
        <end position="192"/>
    </location>
</feature>
<name>A0ABU1ZBG4_9BURK</name>
<evidence type="ECO:0000313" key="2">
    <source>
        <dbReference type="EMBL" id="MDR7297959.1"/>
    </source>
</evidence>
<organism evidence="2 3">
    <name type="scientific">Pelomonas aquatica</name>
    <dbReference type="NCBI Taxonomy" id="431058"/>
    <lineage>
        <taxon>Bacteria</taxon>
        <taxon>Pseudomonadati</taxon>
        <taxon>Pseudomonadota</taxon>
        <taxon>Betaproteobacteria</taxon>
        <taxon>Burkholderiales</taxon>
        <taxon>Sphaerotilaceae</taxon>
        <taxon>Roseateles</taxon>
    </lineage>
</organism>
<dbReference type="Proteomes" id="UP001180536">
    <property type="component" value="Unassembled WGS sequence"/>
</dbReference>
<feature type="signal peptide" evidence="1">
    <location>
        <begin position="1"/>
        <end position="22"/>
    </location>
</feature>
<sequence length="192" mass="19936">MARLTSAAVLSLSALFTLPAWADAEASANPRWQARLQLSSADAASDATPHLGGSRILSANLLGDYYLTRSGFSSLQGGLRATGGLLLGPLSMSQSSGGLALGSGPVSAGRRNLSLNHMDAYSLEPSANLSYVGIGYTGRVQGSGFAFSADFGLMSGSYSGLRLGRSSAQGFEDAMRDLRFKPLLQLGLAYSY</sequence>
<proteinExistence type="predicted"/>
<dbReference type="RefSeq" id="WP_157275420.1">
    <property type="nucleotide sequence ID" value="NZ_JAVDXQ010000004.1"/>
</dbReference>
<gene>
    <name evidence="2" type="ORF">J2X16_003308</name>
</gene>
<evidence type="ECO:0008006" key="4">
    <source>
        <dbReference type="Google" id="ProtNLM"/>
    </source>
</evidence>
<keyword evidence="1" id="KW-0732">Signal</keyword>
<reference evidence="2 3" key="1">
    <citation type="submission" date="2023-07" db="EMBL/GenBank/DDBJ databases">
        <title>Sorghum-associated microbial communities from plants grown in Nebraska, USA.</title>
        <authorList>
            <person name="Schachtman D."/>
        </authorList>
    </citation>
    <scope>NUCLEOTIDE SEQUENCE [LARGE SCALE GENOMIC DNA]</scope>
    <source>
        <strain evidence="2 3">BE310</strain>
    </source>
</reference>